<dbReference type="RefSeq" id="WP_197642325.1">
    <property type="nucleotide sequence ID" value="NZ_JAEACP010000004.1"/>
</dbReference>
<dbReference type="EMBL" id="JBHRSM010000001">
    <property type="protein sequence ID" value="MFC3084539.1"/>
    <property type="molecule type" value="Genomic_DNA"/>
</dbReference>
<evidence type="ECO:0000313" key="3">
    <source>
        <dbReference type="Proteomes" id="UP001595445"/>
    </source>
</evidence>
<feature type="domain" description="Transposase zinc-ribbon" evidence="1">
    <location>
        <begin position="39"/>
        <end position="81"/>
    </location>
</feature>
<protein>
    <submittedName>
        <fullName evidence="2">Transposase</fullName>
    </submittedName>
</protein>
<reference evidence="3" key="1">
    <citation type="journal article" date="2019" name="Int. J. Syst. Evol. Microbiol.">
        <title>The Global Catalogue of Microorganisms (GCM) 10K type strain sequencing project: providing services to taxonomists for standard genome sequencing and annotation.</title>
        <authorList>
            <consortium name="The Broad Institute Genomics Platform"/>
            <consortium name="The Broad Institute Genome Sequencing Center for Infectious Disease"/>
            <person name="Wu L."/>
            <person name="Ma J."/>
        </authorList>
    </citation>
    <scope>NUCLEOTIDE SEQUENCE [LARGE SCALE GENOMIC DNA]</scope>
    <source>
        <strain evidence="3">KCTC 62102</strain>
    </source>
</reference>
<sequence length="184" mass="21027">MSRKRRKERVFDVEARIDWMEIYRTLPIGGVRQAFPDTASCQRRLADVRWPSGVTCPSCGDRNIGLIESRSLYQCRQCRTQFSVTAGTTMHRSRLDLRTWFIAASDVITAYAKGLEEENLTGHGLAHRYEISYVAAHRLKTALVKDLRQPGNLLRACICTEELPVSREPNLAPEDWYAVLWAAK</sequence>
<gene>
    <name evidence="2" type="ORF">ACFOD6_00625</name>
</gene>
<evidence type="ECO:0000259" key="1">
    <source>
        <dbReference type="Pfam" id="PF12760"/>
    </source>
</evidence>
<comment type="caution">
    <text evidence="2">The sequence shown here is derived from an EMBL/GenBank/DDBJ whole genome shotgun (WGS) entry which is preliminary data.</text>
</comment>
<keyword evidence="3" id="KW-1185">Reference proteome</keyword>
<dbReference type="Pfam" id="PF12760">
    <property type="entry name" value="Zn_ribbon_IS1595"/>
    <property type="match status" value="1"/>
</dbReference>
<organism evidence="2 3">
    <name type="scientific">Tabrizicola soli</name>
    <dbReference type="NCBI Taxonomy" id="2185115"/>
    <lineage>
        <taxon>Bacteria</taxon>
        <taxon>Pseudomonadati</taxon>
        <taxon>Pseudomonadota</taxon>
        <taxon>Alphaproteobacteria</taxon>
        <taxon>Rhodobacterales</taxon>
        <taxon>Paracoccaceae</taxon>
        <taxon>Tabrizicola</taxon>
    </lineage>
</organism>
<dbReference type="InterPro" id="IPR024442">
    <property type="entry name" value="Transposase_Zn_ribbon"/>
</dbReference>
<accession>A0ABV7DQY2</accession>
<proteinExistence type="predicted"/>
<dbReference type="Proteomes" id="UP001595445">
    <property type="component" value="Unassembled WGS sequence"/>
</dbReference>
<evidence type="ECO:0000313" key="2">
    <source>
        <dbReference type="EMBL" id="MFC3084539.1"/>
    </source>
</evidence>
<name>A0ABV7DQY2_9RHOB</name>